<name>A0A495V8W5_9GAMM</name>
<dbReference type="RefSeq" id="WP_120798041.1">
    <property type="nucleotide sequence ID" value="NZ_RBXL01000001.1"/>
</dbReference>
<feature type="transmembrane region" description="Helical" evidence="6">
    <location>
        <begin position="450"/>
        <end position="475"/>
    </location>
</feature>
<dbReference type="AlphaFoldDB" id="A0A495V8W5"/>
<keyword evidence="2" id="KW-0547">Nucleotide-binding</keyword>
<evidence type="ECO:0000256" key="5">
    <source>
        <dbReference type="ARBA" id="ARBA00023136"/>
    </source>
</evidence>
<dbReference type="InterPro" id="IPR045063">
    <property type="entry name" value="Dynamin_N"/>
</dbReference>
<gene>
    <name evidence="8" type="ORF">BDD21_3324</name>
</gene>
<feature type="transmembrane region" description="Helical" evidence="6">
    <location>
        <begin position="481"/>
        <end position="506"/>
    </location>
</feature>
<dbReference type="Gene3D" id="3.40.50.300">
    <property type="entry name" value="P-loop containing nucleotide triphosphate hydrolases"/>
    <property type="match status" value="1"/>
</dbReference>
<reference evidence="8 9" key="1">
    <citation type="submission" date="2018-10" db="EMBL/GenBank/DDBJ databases">
        <title>Genomic Encyclopedia of Archaeal and Bacterial Type Strains, Phase II (KMG-II): from individual species to whole genera.</title>
        <authorList>
            <person name="Goeker M."/>
        </authorList>
    </citation>
    <scope>NUCLEOTIDE SEQUENCE [LARGE SCALE GENOMIC DNA]</scope>
    <source>
        <strain evidence="8 9">DSM 235</strain>
    </source>
</reference>
<dbReference type="PANTHER" id="PTHR10465:SF0">
    <property type="entry name" value="SARCALUMENIN"/>
    <property type="match status" value="1"/>
</dbReference>
<keyword evidence="6" id="KW-0812">Transmembrane</keyword>
<evidence type="ECO:0000313" key="9">
    <source>
        <dbReference type="Proteomes" id="UP000274556"/>
    </source>
</evidence>
<dbReference type="PANTHER" id="PTHR10465">
    <property type="entry name" value="TRANSMEMBRANE GTPASE FZO1"/>
    <property type="match status" value="1"/>
</dbReference>
<keyword evidence="3" id="KW-0378">Hydrolase</keyword>
<dbReference type="InterPro" id="IPR027417">
    <property type="entry name" value="P-loop_NTPase"/>
</dbReference>
<comment type="subcellular location">
    <subcellularLocation>
        <location evidence="1">Membrane</location>
    </subcellularLocation>
</comment>
<evidence type="ECO:0000256" key="4">
    <source>
        <dbReference type="ARBA" id="ARBA00023134"/>
    </source>
</evidence>
<evidence type="ECO:0000256" key="6">
    <source>
        <dbReference type="SAM" id="Phobius"/>
    </source>
</evidence>
<protein>
    <submittedName>
        <fullName evidence="8">Dynamin family protein</fullName>
    </submittedName>
</protein>
<comment type="caution">
    <text evidence="8">The sequence shown here is derived from an EMBL/GenBank/DDBJ whole genome shotgun (WGS) entry which is preliminary data.</text>
</comment>
<keyword evidence="5 6" id="KW-0472">Membrane</keyword>
<keyword evidence="9" id="KW-1185">Reference proteome</keyword>
<keyword evidence="4" id="KW-0342">GTP-binding</keyword>
<dbReference type="Proteomes" id="UP000274556">
    <property type="component" value="Unassembled WGS sequence"/>
</dbReference>
<proteinExistence type="predicted"/>
<evidence type="ECO:0000256" key="2">
    <source>
        <dbReference type="ARBA" id="ARBA00022741"/>
    </source>
</evidence>
<dbReference type="OrthoDB" id="9816479at2"/>
<sequence length="641" mass="69116">MEPADPIADRLQTLYTLLDEAGGIEGLAPLDLAAERTLLDQLRAEQDRPLRVAVIGEFSTGKSTFINAILGQDLLPARFLPTTRQVMRLRHSDDPPKVAVADDDWADAVDTGAESPASRPLTRDAVRELAETGQPLDLALPIPAPWSDFVIYDTPGVNDAATMSETVIFDLMDEVDVVVMMLRAQQALTASESDFLGHLVRRKDLDKFFFNINFCDSQPPEQVAALRAYVTRTLGELRNWPIRSLRERVFTCSARQSLDPVLDASDGSGSAPSNEHAALLTAVHVWATTRRQALLDEGADGLLRTVAESAAGKLTAALDAASDEDAQQGRAIIAITAAVTEFRVAIREDELVLQQRVSERKATLLADVADAFAGIETALLTWVGTASLDDLAGDGPAKRLRVAVEERLAPLLCVFRDDLGQSFADLDQRIAPVVARTSDRLQGIRHGLDVGPLLAGTSLATAGYLVVSAALPWVLGATGALAVTAGLASMIPVIGGAVGALVGAGLGAAATGLPRLLTGIASGTMGGYRWLRDLTRNWQEQRTRADYEAQLRALVEDLRRQITTRLDQAVDPARLIEGALTARFPEALLLEERRLQVARLDRDRLRDARQGLADLRGRFIAAIPLPQRRPGLDAPEDSPHA</sequence>
<evidence type="ECO:0000259" key="7">
    <source>
        <dbReference type="Pfam" id="PF00350"/>
    </source>
</evidence>
<keyword evidence="6" id="KW-1133">Transmembrane helix</keyword>
<evidence type="ECO:0000256" key="1">
    <source>
        <dbReference type="ARBA" id="ARBA00004370"/>
    </source>
</evidence>
<evidence type="ECO:0000256" key="3">
    <source>
        <dbReference type="ARBA" id="ARBA00022801"/>
    </source>
</evidence>
<dbReference type="GO" id="GO:0016020">
    <property type="term" value="C:membrane"/>
    <property type="evidence" value="ECO:0007669"/>
    <property type="project" value="UniProtKB-SubCell"/>
</dbReference>
<accession>A0A495V8W5</accession>
<dbReference type="SUPFAM" id="SSF52540">
    <property type="entry name" value="P-loop containing nucleoside triphosphate hydrolases"/>
    <property type="match status" value="1"/>
</dbReference>
<dbReference type="InterPro" id="IPR027094">
    <property type="entry name" value="Mitofusin_fam"/>
</dbReference>
<dbReference type="EMBL" id="RBXL01000001">
    <property type="protein sequence ID" value="RKT45842.1"/>
    <property type="molecule type" value="Genomic_DNA"/>
</dbReference>
<organism evidence="8 9">
    <name type="scientific">Thiocapsa rosea</name>
    <dbReference type="NCBI Taxonomy" id="69360"/>
    <lineage>
        <taxon>Bacteria</taxon>
        <taxon>Pseudomonadati</taxon>
        <taxon>Pseudomonadota</taxon>
        <taxon>Gammaproteobacteria</taxon>
        <taxon>Chromatiales</taxon>
        <taxon>Chromatiaceae</taxon>
        <taxon>Thiocapsa</taxon>
    </lineage>
</organism>
<dbReference type="GO" id="GO:0003924">
    <property type="term" value="F:GTPase activity"/>
    <property type="evidence" value="ECO:0007669"/>
    <property type="project" value="InterPro"/>
</dbReference>
<dbReference type="Pfam" id="PF00350">
    <property type="entry name" value="Dynamin_N"/>
    <property type="match status" value="1"/>
</dbReference>
<evidence type="ECO:0000313" key="8">
    <source>
        <dbReference type="EMBL" id="RKT45842.1"/>
    </source>
</evidence>
<feature type="domain" description="Dynamin N-terminal" evidence="7">
    <location>
        <begin position="52"/>
        <end position="206"/>
    </location>
</feature>
<dbReference type="GO" id="GO:0005525">
    <property type="term" value="F:GTP binding"/>
    <property type="evidence" value="ECO:0007669"/>
    <property type="project" value="UniProtKB-KW"/>
</dbReference>